<dbReference type="AlphaFoldDB" id="A0AAU9E578"/>
<keyword evidence="1" id="KW-0175">Coiled coil</keyword>
<sequence length="470" mass="52251">MKKIIMYIIILLNFANIIMANETVPYNLINNGFMNELNSDGKTPKGYSTTGMTIEAVHPYTKAFEGPYVATSPANATKDVESATKTTPYWFRRYYKGPRISRGGLGDGWNGRGDGHILKVTGNVSKDARGYQIVRLPYVGPVVNGGKIHFSVWIKIVKGDYVCFGTDAGYDNGSGSIRRGTTIYKTTTDKGAQGWYKWEFNTTISETTRLGGNQCSLGFEAVGNDGPIEIYLALPYARLINNGKSWMPSAEDIVNNRLKGNVGIGTSNPRAKLDIQGKVLINTDKVNVDIFNVKGENGGQYFRVLNGDSGIGITDKDWTNTLILSNKKTYNEIYSNAGKPISIQSQKGGNVLIGTTSNKNNYKLAVEGTIGAREIVVTQDKWYDNVFEKSYKLKPLEEVSNYVKENKHLPDIPSEKEVKSKGVSVGDMQAKLLQKVEELTLYVIELKKENEDLRKNQNKMKEKINKLEKK</sequence>
<protein>
    <recommendedName>
        <fullName evidence="4">Peptidase S74 domain-containing protein</fullName>
    </recommendedName>
</protein>
<evidence type="ECO:0000313" key="2">
    <source>
        <dbReference type="EMBL" id="BDU51690.1"/>
    </source>
</evidence>
<dbReference type="Proteomes" id="UP001321582">
    <property type="component" value="Plasmid pHIC"/>
</dbReference>
<name>A0AAU9E578_9FUSO</name>
<geneLocation type="plasmid" evidence="2 3">
    <name>pHIC</name>
</geneLocation>
<evidence type="ECO:0000313" key="3">
    <source>
        <dbReference type="Proteomes" id="UP001321582"/>
    </source>
</evidence>
<dbReference type="RefSeq" id="WP_307905554.1">
    <property type="nucleotide sequence ID" value="NZ_AP027060.1"/>
</dbReference>
<proteinExistence type="predicted"/>
<evidence type="ECO:0008006" key="4">
    <source>
        <dbReference type="Google" id="ProtNLM"/>
    </source>
</evidence>
<dbReference type="KEGG" id="haby:HLVA_22590"/>
<keyword evidence="2" id="KW-0614">Plasmid</keyword>
<feature type="coiled-coil region" evidence="1">
    <location>
        <begin position="436"/>
        <end position="470"/>
    </location>
</feature>
<dbReference type="EMBL" id="AP027060">
    <property type="protein sequence ID" value="BDU51690.1"/>
    <property type="molecule type" value="Genomic_DNA"/>
</dbReference>
<keyword evidence="3" id="KW-1185">Reference proteome</keyword>
<evidence type="ECO:0000256" key="1">
    <source>
        <dbReference type="SAM" id="Coils"/>
    </source>
</evidence>
<accession>A0AAU9E578</accession>
<reference evidence="2 3" key="1">
    <citation type="submission" date="2022-11" db="EMBL/GenBank/DDBJ databases">
        <title>Haliovirga abyssi gen. nov., sp. nov., a mesophilic fermentative bacterium isolated from the Iheya North hydrothermal field and the proposal of Haliovirgaceae fam. nov.</title>
        <authorList>
            <person name="Miyazaki U."/>
            <person name="Tame A."/>
            <person name="Miyazaki J."/>
            <person name="Takai K."/>
            <person name="Sawayama S."/>
            <person name="Kitajima M."/>
            <person name="Okamoto A."/>
            <person name="Nakagawa S."/>
        </authorList>
    </citation>
    <scope>NUCLEOTIDE SEQUENCE [LARGE SCALE GENOMIC DNA]</scope>
    <source>
        <strain evidence="2 3">IC12</strain>
        <plasmid evidence="2 3">pHIC</plasmid>
    </source>
</reference>
<gene>
    <name evidence="2" type="ORF">HLVA_22590</name>
</gene>
<organism evidence="2 3">
    <name type="scientific">Haliovirga abyssi</name>
    <dbReference type="NCBI Taxonomy" id="2996794"/>
    <lineage>
        <taxon>Bacteria</taxon>
        <taxon>Fusobacteriati</taxon>
        <taxon>Fusobacteriota</taxon>
        <taxon>Fusobacteriia</taxon>
        <taxon>Fusobacteriales</taxon>
        <taxon>Haliovirgaceae</taxon>
        <taxon>Haliovirga</taxon>
    </lineage>
</organism>